<dbReference type="InterPro" id="IPR027372">
    <property type="entry name" value="Phytase-like_dom"/>
</dbReference>
<accession>A0A2N4UDX3</accession>
<protein>
    <recommendedName>
        <fullName evidence="1">Phytase-like domain-containing protein</fullName>
    </recommendedName>
</protein>
<reference evidence="2 3" key="1">
    <citation type="submission" date="2017-10" db="EMBL/GenBank/DDBJ databases">
        <title>Two draft genome sequences of Pusillimonas sp. strains isolated from a nitrate- and radionuclide-contaminated groundwater in Russia.</title>
        <authorList>
            <person name="Grouzdev D.S."/>
            <person name="Tourova T.P."/>
            <person name="Goeva M.A."/>
            <person name="Babich T.L."/>
            <person name="Sokolova D.S."/>
            <person name="Abdullin R."/>
            <person name="Poltaraus A.B."/>
            <person name="Toshchakov S.V."/>
            <person name="Nazina T.N."/>
        </authorList>
    </citation>
    <scope>NUCLEOTIDE SEQUENCE [LARGE SCALE GENOMIC DNA]</scope>
    <source>
        <strain evidence="2 3">JR1/69-2-13</strain>
    </source>
</reference>
<sequence length="105" mass="11637">MWKFSIPIDAIPVAPARGGFADNGVTEILAVDHERFLVVERSAAQNEAGQYRNFIRVYEIDTSDAMDVSHVVSLAHADFQPVAKRLVLDLTTLDRPKLNNIEGMA</sequence>
<evidence type="ECO:0000259" key="1">
    <source>
        <dbReference type="Pfam" id="PF13449"/>
    </source>
</evidence>
<dbReference type="Pfam" id="PF13449">
    <property type="entry name" value="Phytase-like"/>
    <property type="match status" value="1"/>
</dbReference>
<comment type="caution">
    <text evidence="2">The sequence shown here is derived from an EMBL/GenBank/DDBJ whole genome shotgun (WGS) entry which is preliminary data.</text>
</comment>
<dbReference type="AlphaFoldDB" id="A0A2N4UDX3"/>
<proteinExistence type="predicted"/>
<dbReference type="OrthoDB" id="9798539at2"/>
<gene>
    <name evidence="2" type="ORF">CR155_13115</name>
</gene>
<evidence type="ECO:0000313" key="3">
    <source>
        <dbReference type="Proteomes" id="UP000234328"/>
    </source>
</evidence>
<keyword evidence="3" id="KW-1185">Reference proteome</keyword>
<dbReference type="Proteomes" id="UP000234328">
    <property type="component" value="Unassembled WGS sequence"/>
</dbReference>
<dbReference type="RefSeq" id="WP_102070488.1">
    <property type="nucleotide sequence ID" value="NZ_PDNV01000008.1"/>
</dbReference>
<name>A0A2N4UDX3_9BURK</name>
<evidence type="ECO:0000313" key="2">
    <source>
        <dbReference type="EMBL" id="PLC53218.1"/>
    </source>
</evidence>
<dbReference type="EMBL" id="PDNV01000008">
    <property type="protein sequence ID" value="PLC53218.1"/>
    <property type="molecule type" value="Genomic_DNA"/>
</dbReference>
<feature type="domain" description="Phytase-like" evidence="1">
    <location>
        <begin position="4"/>
        <end position="105"/>
    </location>
</feature>
<organism evidence="2 3">
    <name type="scientific">Pollutimonas nitritireducens</name>
    <dbReference type="NCBI Taxonomy" id="2045209"/>
    <lineage>
        <taxon>Bacteria</taxon>
        <taxon>Pseudomonadati</taxon>
        <taxon>Pseudomonadota</taxon>
        <taxon>Betaproteobacteria</taxon>
        <taxon>Burkholderiales</taxon>
        <taxon>Alcaligenaceae</taxon>
        <taxon>Pollutimonas</taxon>
    </lineage>
</organism>